<sequence>MPTKLLLRPLVDANRIADAIATNENIRMFGIDDLSKRGIFYKEGTFGCILNAVLKAGVQTFHLRSRTFHGIVKSGCFGENLATNTTLKKLYLDCVHVAAAVHHPMDVYDKEMEQLGTILKVNRGLTKITISSAIISNTGRQHLLESLRDNTTLLELQTKRPSSKIFVIHLAAGEEEKEEDELVRDESISIQSQIDHHMVLNKKWMRYNDNNNKSNNSIDDDNEETKASEQEDYIPLNVYPNLLENFAKKPLLLYLFLQKKQPRIFTDFSDPSRKRRRRCSMRILAKKRRVLEAA</sequence>
<protein>
    <submittedName>
        <fullName evidence="2">Uncharacterized protein</fullName>
    </submittedName>
</protein>
<feature type="region of interest" description="Disordered" evidence="1">
    <location>
        <begin position="210"/>
        <end position="229"/>
    </location>
</feature>
<dbReference type="OrthoDB" id="2163268at2759"/>
<reference evidence="2 3" key="1">
    <citation type="submission" date="2016-09" db="EMBL/GenBank/DDBJ databases">
        <title>Extensive genetic diversity and differential bi-allelic expression allows diatom success in the polar Southern Ocean.</title>
        <authorList>
            <consortium name="DOE Joint Genome Institute"/>
            <person name="Mock T."/>
            <person name="Otillar R.P."/>
            <person name="Strauss J."/>
            <person name="Dupont C."/>
            <person name="Frickenhaus S."/>
            <person name="Maumus F."/>
            <person name="Mcmullan M."/>
            <person name="Sanges R."/>
            <person name="Schmutz J."/>
            <person name="Toseland A."/>
            <person name="Valas R."/>
            <person name="Veluchamy A."/>
            <person name="Ward B.J."/>
            <person name="Allen A."/>
            <person name="Barry K."/>
            <person name="Falciatore A."/>
            <person name="Ferrante M."/>
            <person name="Fortunato A.E."/>
            <person name="Gloeckner G."/>
            <person name="Gruber A."/>
            <person name="Hipkin R."/>
            <person name="Janech M."/>
            <person name="Kroth P."/>
            <person name="Leese F."/>
            <person name="Lindquist E."/>
            <person name="Lyon B.R."/>
            <person name="Martin J."/>
            <person name="Mayer C."/>
            <person name="Parker M."/>
            <person name="Quesneville H."/>
            <person name="Raymond J."/>
            <person name="Uhlig C."/>
            <person name="Valentin K.U."/>
            <person name="Worden A.Z."/>
            <person name="Armbrust E.V."/>
            <person name="Bowler C."/>
            <person name="Green B."/>
            <person name="Moulton V."/>
            <person name="Van Oosterhout C."/>
            <person name="Grigoriev I."/>
        </authorList>
    </citation>
    <scope>NUCLEOTIDE SEQUENCE [LARGE SCALE GENOMIC DNA]</scope>
    <source>
        <strain evidence="2 3">CCMP1102</strain>
    </source>
</reference>
<organism evidence="2 3">
    <name type="scientific">Fragilariopsis cylindrus CCMP1102</name>
    <dbReference type="NCBI Taxonomy" id="635003"/>
    <lineage>
        <taxon>Eukaryota</taxon>
        <taxon>Sar</taxon>
        <taxon>Stramenopiles</taxon>
        <taxon>Ochrophyta</taxon>
        <taxon>Bacillariophyta</taxon>
        <taxon>Bacillariophyceae</taxon>
        <taxon>Bacillariophycidae</taxon>
        <taxon>Bacillariales</taxon>
        <taxon>Bacillariaceae</taxon>
        <taxon>Fragilariopsis</taxon>
    </lineage>
</organism>
<gene>
    <name evidence="2" type="ORF">FRACYDRAFT_249563</name>
</gene>
<evidence type="ECO:0000313" key="2">
    <source>
        <dbReference type="EMBL" id="OEU08663.1"/>
    </source>
</evidence>
<dbReference type="SUPFAM" id="SSF52047">
    <property type="entry name" value="RNI-like"/>
    <property type="match status" value="1"/>
</dbReference>
<dbReference type="AlphaFoldDB" id="A0A1E7ESX6"/>
<dbReference type="Proteomes" id="UP000095751">
    <property type="component" value="Unassembled WGS sequence"/>
</dbReference>
<dbReference type="Gene3D" id="3.80.10.10">
    <property type="entry name" value="Ribonuclease Inhibitor"/>
    <property type="match status" value="1"/>
</dbReference>
<accession>A0A1E7ESX6</accession>
<proteinExistence type="predicted"/>
<dbReference type="EMBL" id="KV784379">
    <property type="protein sequence ID" value="OEU08663.1"/>
    <property type="molecule type" value="Genomic_DNA"/>
</dbReference>
<dbReference type="InterPro" id="IPR032675">
    <property type="entry name" value="LRR_dom_sf"/>
</dbReference>
<dbReference type="InParanoid" id="A0A1E7ESX6"/>
<evidence type="ECO:0000256" key="1">
    <source>
        <dbReference type="SAM" id="MobiDB-lite"/>
    </source>
</evidence>
<name>A0A1E7ESX6_9STRA</name>
<keyword evidence="3" id="KW-1185">Reference proteome</keyword>
<dbReference type="KEGG" id="fcy:FRACYDRAFT_249563"/>
<evidence type="ECO:0000313" key="3">
    <source>
        <dbReference type="Proteomes" id="UP000095751"/>
    </source>
</evidence>